<dbReference type="InterPro" id="IPR038726">
    <property type="entry name" value="PDDEXK_AddAB-type"/>
</dbReference>
<protein>
    <submittedName>
        <fullName evidence="2">PD-(D/E)XK nuclease superfamily protein</fullName>
    </submittedName>
</protein>
<evidence type="ECO:0000259" key="1">
    <source>
        <dbReference type="Pfam" id="PF12705"/>
    </source>
</evidence>
<gene>
    <name evidence="2" type="ORF">PSA7680_01009</name>
</gene>
<evidence type="ECO:0000313" key="3">
    <source>
        <dbReference type="Proteomes" id="UP000193409"/>
    </source>
</evidence>
<feature type="domain" description="PD-(D/E)XK endonuclease-like" evidence="1">
    <location>
        <begin position="707"/>
        <end position="913"/>
    </location>
</feature>
<proteinExistence type="predicted"/>
<dbReference type="EMBL" id="FWFQ01000005">
    <property type="protein sequence ID" value="SLN24340.1"/>
    <property type="molecule type" value="Genomic_DNA"/>
</dbReference>
<dbReference type="InterPro" id="IPR027417">
    <property type="entry name" value="P-loop_NTPase"/>
</dbReference>
<dbReference type="Gene3D" id="3.90.320.10">
    <property type="match status" value="1"/>
</dbReference>
<dbReference type="NCBIfam" id="TIGR02786">
    <property type="entry name" value="addB_alphas"/>
    <property type="match status" value="1"/>
</dbReference>
<reference evidence="2 3" key="1">
    <citation type="submission" date="2017-03" db="EMBL/GenBank/DDBJ databases">
        <authorList>
            <person name="Afonso C.L."/>
            <person name="Miller P.J."/>
            <person name="Scott M.A."/>
            <person name="Spackman E."/>
            <person name="Goraichik I."/>
            <person name="Dimitrov K.M."/>
            <person name="Suarez D.L."/>
            <person name="Swayne D.E."/>
        </authorList>
    </citation>
    <scope>NUCLEOTIDE SEQUENCE [LARGE SCALE GENOMIC DNA]</scope>
    <source>
        <strain evidence="2 3">CECT 7680</strain>
    </source>
</reference>
<dbReference type="AlphaFoldDB" id="A0A1Y5RW97"/>
<dbReference type="InterPro" id="IPR011604">
    <property type="entry name" value="PDDEXK-like_dom_sf"/>
</dbReference>
<organism evidence="2 3">
    <name type="scientific">Pseudoruegeria aquimaris</name>
    <dbReference type="NCBI Taxonomy" id="393663"/>
    <lineage>
        <taxon>Bacteria</taxon>
        <taxon>Pseudomonadati</taxon>
        <taxon>Pseudomonadota</taxon>
        <taxon>Alphaproteobacteria</taxon>
        <taxon>Rhodobacterales</taxon>
        <taxon>Roseobacteraceae</taxon>
        <taxon>Pseudoruegeria</taxon>
    </lineage>
</organism>
<evidence type="ECO:0000313" key="2">
    <source>
        <dbReference type="EMBL" id="SLN24340.1"/>
    </source>
</evidence>
<dbReference type="OrthoDB" id="9780606at2"/>
<accession>A0A1Y5RW97</accession>
<dbReference type="Pfam" id="PF12705">
    <property type="entry name" value="PDDEXK_1"/>
    <property type="match status" value="1"/>
</dbReference>
<keyword evidence="3" id="KW-1185">Reference proteome</keyword>
<sequence length="972" mass="105895">MSDPALYGVPPGVDFPKALRDGVLARFAADGPEALARVQIFVNTARMQRRLRALFAEGGALLLPRIRLIQDLGRGLTDAPLPPAISPLRRRLELAQLITRLIDAEPDLAPKTSAYDLADSLAALLDEMHGEGVTPEDIAALDVSDQSGHWARALEFIKIVQAFVAEEGAPDAEARQRMVVERLIAQWAQEPPQDPILIAGSTGSRGATHLLMAAVARLPRGAVILPGFDFDLPAPVWESLADPLTGEDHPQFRYGKLMRTLGVAPGTIHPWTPDRAPCPPRNALLSLALRPAPVTDQWMSEGRHLEGIGAATAEITYVNAPSARAEALAIALRMRVAAETGQSLALITPDRMLTRRVTAALDRWRIKVDDSAGFPLHLSAPGRFLRLVSRLYGQRLTIEALLTLLKHPIAHSASNRGAHLLRTRELELSLRRRGPAFPDAEALLNWGRTREEKDPGALAWAQWLASALPFEETPVTRPLSEWVARHIACAEALATGPEAAESELWREAAGRKARAVVDSLVQDAAYGGAMPPHEYAELFRALLAGSDVRAPDEDFPNLMILGTQEARVQAAEFVILAGLNDGIWPPTPAPDPWLNRKMRHDSGLLLPERRIGLSAHDFQMAAGAKEIWLTRAARDAEAETVPSRWLNRLVNLLSGLREKGGDVALAEMEARGAAWLRMVEALEQPGKAPPAHRPSPRPPVAARPDRYSVTQIKTLIRDPYAIYAKKVLNLSPVDPLRPSPDAPLRGTVLHAILEAFVKADDLSEGAEARLVDTARTVLAESVPWPTARRLWLAKIARVADWFVAQERSRRADSAFLKAEVTGEAAIGKTGVRLTARLDRVDTAQSGALRLYDYKTGNPPSKKAQAAFDKQLLLEAAMIEQGAFPDVPAAEVEQAAYIGLGASPKEVPAPLEDVASGKVWADLEALIRAYSSQTRGFTARLAPELLDYAGDYDHLSRYGEWEDSDAAKPEDLA</sequence>
<dbReference type="InterPro" id="IPR014153">
    <property type="entry name" value="Ds_break_AddB"/>
</dbReference>
<dbReference type="Proteomes" id="UP000193409">
    <property type="component" value="Unassembled WGS sequence"/>
</dbReference>
<name>A0A1Y5RW97_9RHOB</name>
<dbReference type="RefSeq" id="WP_085867572.1">
    <property type="nucleotide sequence ID" value="NZ_FWFQ01000005.1"/>
</dbReference>
<dbReference type="SUPFAM" id="SSF52540">
    <property type="entry name" value="P-loop containing nucleoside triphosphate hydrolases"/>
    <property type="match status" value="1"/>
</dbReference>